<sequence length="65" mass="7078">MQLADYISRDMELILLQWDAFAATLIPLTESLPLVTMRGQAKEGAAGVRAGRRRHPAACGGRGRI</sequence>
<feature type="region of interest" description="Disordered" evidence="1">
    <location>
        <begin position="45"/>
        <end position="65"/>
    </location>
</feature>
<proteinExistence type="predicted"/>
<gene>
    <name evidence="2" type="ORF">SAMN05421548_14438</name>
</gene>
<dbReference type="AlphaFoldDB" id="A0A1G7CDJ9"/>
<dbReference type="EMBL" id="FMYQ01000044">
    <property type="protein sequence ID" value="SDE37418.1"/>
    <property type="molecule type" value="Genomic_DNA"/>
</dbReference>
<accession>A0A1G7CDJ9</accession>
<evidence type="ECO:0000313" key="2">
    <source>
        <dbReference type="EMBL" id="SDE37418.1"/>
    </source>
</evidence>
<name>A0A1G7CDJ9_9BURK</name>
<evidence type="ECO:0000256" key="1">
    <source>
        <dbReference type="SAM" id="MobiDB-lite"/>
    </source>
</evidence>
<organism evidence="2 3">
    <name type="scientific">Paraburkholderia lycopersici</name>
    <dbReference type="NCBI Taxonomy" id="416944"/>
    <lineage>
        <taxon>Bacteria</taxon>
        <taxon>Pseudomonadati</taxon>
        <taxon>Pseudomonadota</taxon>
        <taxon>Betaproteobacteria</taxon>
        <taxon>Burkholderiales</taxon>
        <taxon>Burkholderiaceae</taxon>
        <taxon>Paraburkholderia</taxon>
    </lineage>
</organism>
<protein>
    <submittedName>
        <fullName evidence="2">Uncharacterized protein</fullName>
    </submittedName>
</protein>
<reference evidence="3" key="1">
    <citation type="submission" date="2016-09" db="EMBL/GenBank/DDBJ databases">
        <authorList>
            <person name="Varghese N."/>
            <person name="Submissions S."/>
        </authorList>
    </citation>
    <scope>NUCLEOTIDE SEQUENCE [LARGE SCALE GENOMIC DNA]</scope>
    <source>
        <strain evidence="3">TNe-862</strain>
    </source>
</reference>
<dbReference type="STRING" id="416944.SAMN05421548_14438"/>
<keyword evidence="3" id="KW-1185">Reference proteome</keyword>
<dbReference type="RefSeq" id="WP_245747091.1">
    <property type="nucleotide sequence ID" value="NZ_FMYQ01000044.1"/>
</dbReference>
<evidence type="ECO:0000313" key="3">
    <source>
        <dbReference type="Proteomes" id="UP000198908"/>
    </source>
</evidence>
<dbReference type="Proteomes" id="UP000198908">
    <property type="component" value="Unassembled WGS sequence"/>
</dbReference>